<proteinExistence type="inferred from homology"/>
<accession>A0A074LJE8</accession>
<dbReference type="InterPro" id="IPR022634">
    <property type="entry name" value="DNA_polIII_beta_N"/>
</dbReference>
<keyword evidence="9" id="KW-0238">DNA-binding</keyword>
<dbReference type="Pfam" id="PF00712">
    <property type="entry name" value="DNA_pol3_beta"/>
    <property type="match status" value="1"/>
</dbReference>
<evidence type="ECO:0000256" key="7">
    <source>
        <dbReference type="ARBA" id="ARBA00022705"/>
    </source>
</evidence>
<evidence type="ECO:0000256" key="4">
    <source>
        <dbReference type="ARBA" id="ARBA00022490"/>
    </source>
</evidence>
<dbReference type="STRING" id="1157490.EL26_22060"/>
<dbReference type="GO" id="GO:0003677">
    <property type="term" value="F:DNA binding"/>
    <property type="evidence" value="ECO:0007669"/>
    <property type="project" value="UniProtKB-UniRule"/>
</dbReference>
<keyword evidence="6 10" id="KW-0548">Nucleotidyltransferase</keyword>
<dbReference type="GO" id="GO:0003887">
    <property type="term" value="F:DNA-directed DNA polymerase activity"/>
    <property type="evidence" value="ECO:0007669"/>
    <property type="project" value="UniProtKB-UniRule"/>
</dbReference>
<dbReference type="SMART" id="SM00480">
    <property type="entry name" value="POL3Bc"/>
    <property type="match status" value="1"/>
</dbReference>
<dbReference type="PIRSF" id="PIRSF000804">
    <property type="entry name" value="DNA_pol_III_b"/>
    <property type="match status" value="1"/>
</dbReference>
<comment type="subunit">
    <text evidence="10">Forms a ring-shaped head-to-tail homodimer around DNA.</text>
</comment>
<dbReference type="InterPro" id="IPR001001">
    <property type="entry name" value="DNA_polIII_beta"/>
</dbReference>
<dbReference type="GO" id="GO:0006271">
    <property type="term" value="P:DNA strand elongation involved in DNA replication"/>
    <property type="evidence" value="ECO:0007669"/>
    <property type="project" value="TreeGrafter"/>
</dbReference>
<dbReference type="AlphaFoldDB" id="A0A074LJE8"/>
<feature type="domain" description="DNA polymerase III beta sliding clamp N-terminal" evidence="11">
    <location>
        <begin position="1"/>
        <end position="127"/>
    </location>
</feature>
<keyword evidence="7 10" id="KW-0235">DNA replication</keyword>
<evidence type="ECO:0000256" key="8">
    <source>
        <dbReference type="ARBA" id="ARBA00022932"/>
    </source>
</evidence>
<evidence type="ECO:0000256" key="1">
    <source>
        <dbReference type="ARBA" id="ARBA00004496"/>
    </source>
</evidence>
<comment type="similarity">
    <text evidence="2 10">Belongs to the beta sliding clamp family.</text>
</comment>
<dbReference type="eggNOG" id="COG0592">
    <property type="taxonomic scope" value="Bacteria"/>
</dbReference>
<keyword evidence="15" id="KW-1185">Reference proteome</keyword>
<feature type="domain" description="DNA polymerase III beta sliding clamp central" evidence="12">
    <location>
        <begin position="137"/>
        <end position="252"/>
    </location>
</feature>
<sequence>MKITILKNQLVQAIQNVHKAVSSKSTIPVLSGIKMLADDQGLHFTATDLEIGIETLVPTLIDDEEIVQVKEAGAIVLSARFFGEIVRKLPGKTVEIEVKQNYLTIIRSGKTEYNLHGLDHEEFPRLPQVADNRVFSVQSDILKDMIRQTSLAVSTEEIRPVLTGVVFSLKNGNLKFVATDSHRLATRESVVEAPPELEFANVIVPGKSLNELGRLLADDDSLVDVLVAENQVLVKMGHTKFYTRLIDGQYPDISRIIPSTFKTGMTVNTKELQGAIERAALVAKENDNNLVRFNIKQNRLEISSNSPDAGKMSEPIDEIEVTGDDLVIAFNSKYFLDALRVIDSPDILIEFTGSMSPFLIKLPDNPRYLHLILPVRIY</sequence>
<gene>
    <name evidence="14" type="ORF">EL26_22060</name>
</gene>
<dbReference type="InterPro" id="IPR022637">
    <property type="entry name" value="DNA_polIII_beta_cen"/>
</dbReference>
<evidence type="ECO:0000256" key="2">
    <source>
        <dbReference type="ARBA" id="ARBA00010752"/>
    </source>
</evidence>
<dbReference type="SUPFAM" id="SSF55979">
    <property type="entry name" value="DNA clamp"/>
    <property type="match status" value="3"/>
</dbReference>
<evidence type="ECO:0000256" key="3">
    <source>
        <dbReference type="ARBA" id="ARBA00021035"/>
    </source>
</evidence>
<evidence type="ECO:0000259" key="12">
    <source>
        <dbReference type="Pfam" id="PF02767"/>
    </source>
</evidence>
<evidence type="ECO:0000313" key="14">
    <source>
        <dbReference type="EMBL" id="KEO81224.1"/>
    </source>
</evidence>
<evidence type="ECO:0000256" key="10">
    <source>
        <dbReference type="PIRNR" id="PIRNR000804"/>
    </source>
</evidence>
<dbReference type="NCBIfam" id="TIGR00663">
    <property type="entry name" value="dnan"/>
    <property type="match status" value="1"/>
</dbReference>
<comment type="function">
    <text evidence="10">Confers DNA tethering and processivity to DNA polymerases and other proteins. Acts as a clamp, forming a ring around DNA (a reaction catalyzed by the clamp-loading complex) which diffuses in an ATP-independent manner freely and bidirectionally along dsDNA. Initially characterized for its ability to contact the catalytic subunit of DNA polymerase III (Pol III), a complex, multichain enzyme responsible for most of the replicative synthesis in bacteria; Pol III exhibits 3'-5' exonuclease proofreading activity. The beta chain is required for initiation of replication as well as for processivity of DNA replication.</text>
</comment>
<organism evidence="14 15">
    <name type="scientific">Tumebacillus flagellatus</name>
    <dbReference type="NCBI Taxonomy" id="1157490"/>
    <lineage>
        <taxon>Bacteria</taxon>
        <taxon>Bacillati</taxon>
        <taxon>Bacillota</taxon>
        <taxon>Bacilli</taxon>
        <taxon>Bacillales</taxon>
        <taxon>Alicyclobacillaceae</taxon>
        <taxon>Tumebacillus</taxon>
    </lineage>
</organism>
<dbReference type="RefSeq" id="WP_038093864.1">
    <property type="nucleotide sequence ID" value="NZ_JMIR01000043.1"/>
</dbReference>
<dbReference type="GO" id="GO:0009360">
    <property type="term" value="C:DNA polymerase III complex"/>
    <property type="evidence" value="ECO:0007669"/>
    <property type="project" value="InterPro"/>
</dbReference>
<feature type="domain" description="DNA polymerase III beta sliding clamp C-terminal" evidence="13">
    <location>
        <begin position="255"/>
        <end position="376"/>
    </location>
</feature>
<comment type="subcellular location">
    <subcellularLocation>
        <location evidence="1 10">Cytoplasm</location>
    </subcellularLocation>
</comment>
<dbReference type="GO" id="GO:0008408">
    <property type="term" value="F:3'-5' exonuclease activity"/>
    <property type="evidence" value="ECO:0007669"/>
    <property type="project" value="InterPro"/>
</dbReference>
<name>A0A074LJE8_9BACL</name>
<dbReference type="InterPro" id="IPR046938">
    <property type="entry name" value="DNA_clamp_sf"/>
</dbReference>
<keyword evidence="4 10" id="KW-0963">Cytoplasm</keyword>
<dbReference type="Gene3D" id="3.10.150.10">
    <property type="entry name" value="DNA Polymerase III, subunit A, domain 2"/>
    <property type="match status" value="1"/>
</dbReference>
<evidence type="ECO:0000259" key="11">
    <source>
        <dbReference type="Pfam" id="PF00712"/>
    </source>
</evidence>
<dbReference type="Pfam" id="PF02768">
    <property type="entry name" value="DNA_pol3_beta_3"/>
    <property type="match status" value="1"/>
</dbReference>
<dbReference type="InterPro" id="IPR022635">
    <property type="entry name" value="DNA_polIII_beta_C"/>
</dbReference>
<dbReference type="CDD" id="cd00140">
    <property type="entry name" value="beta_clamp"/>
    <property type="match status" value="1"/>
</dbReference>
<comment type="caution">
    <text evidence="14">The sequence shown here is derived from an EMBL/GenBank/DDBJ whole genome shotgun (WGS) entry which is preliminary data.</text>
</comment>
<dbReference type="PANTHER" id="PTHR30478:SF0">
    <property type="entry name" value="BETA SLIDING CLAMP"/>
    <property type="match status" value="1"/>
</dbReference>
<dbReference type="GO" id="GO:0005737">
    <property type="term" value="C:cytoplasm"/>
    <property type="evidence" value="ECO:0007669"/>
    <property type="project" value="UniProtKB-SubCell"/>
</dbReference>
<evidence type="ECO:0000256" key="5">
    <source>
        <dbReference type="ARBA" id="ARBA00022679"/>
    </source>
</evidence>
<dbReference type="Pfam" id="PF02767">
    <property type="entry name" value="DNA_pol3_beta_2"/>
    <property type="match status" value="1"/>
</dbReference>
<protein>
    <recommendedName>
        <fullName evidence="3 10">Beta sliding clamp</fullName>
    </recommendedName>
</protein>
<dbReference type="EMBL" id="JMIR01000043">
    <property type="protein sequence ID" value="KEO81224.1"/>
    <property type="molecule type" value="Genomic_DNA"/>
</dbReference>
<evidence type="ECO:0000313" key="15">
    <source>
        <dbReference type="Proteomes" id="UP000027931"/>
    </source>
</evidence>
<dbReference type="Gene3D" id="3.70.10.10">
    <property type="match status" value="1"/>
</dbReference>
<evidence type="ECO:0000256" key="9">
    <source>
        <dbReference type="ARBA" id="ARBA00023125"/>
    </source>
</evidence>
<evidence type="ECO:0000256" key="6">
    <source>
        <dbReference type="ARBA" id="ARBA00022695"/>
    </source>
</evidence>
<keyword evidence="8 10" id="KW-0239">DNA-directed DNA polymerase</keyword>
<dbReference type="OrthoDB" id="8421503at2"/>
<evidence type="ECO:0000259" key="13">
    <source>
        <dbReference type="Pfam" id="PF02768"/>
    </source>
</evidence>
<dbReference type="PANTHER" id="PTHR30478">
    <property type="entry name" value="DNA POLYMERASE III SUBUNIT BETA"/>
    <property type="match status" value="1"/>
</dbReference>
<keyword evidence="5 10" id="KW-0808">Transferase</keyword>
<reference evidence="14 15" key="1">
    <citation type="journal article" date="2013" name="Int. J. Syst. Evol. Microbiol.">
        <title>Tumebacillus flagellatus sp. nov., an alpha-amylase/pullulanase-producing bacterium isolated from cassava wastewater.</title>
        <authorList>
            <person name="Wang Q."/>
            <person name="Xie N."/>
            <person name="Qin Y."/>
            <person name="Shen N."/>
            <person name="Zhu J."/>
            <person name="Mi H."/>
            <person name="Huang R."/>
        </authorList>
    </citation>
    <scope>NUCLEOTIDE SEQUENCE [LARGE SCALE GENOMIC DNA]</scope>
    <source>
        <strain evidence="14 15">GST4</strain>
    </source>
</reference>
<dbReference type="Proteomes" id="UP000027931">
    <property type="component" value="Unassembled WGS sequence"/>
</dbReference>